<reference evidence="1 2" key="1">
    <citation type="journal article" date="2015" name="Nature">
        <title>rRNA introns, odd ribosomes, and small enigmatic genomes across a large radiation of phyla.</title>
        <authorList>
            <person name="Brown C.T."/>
            <person name="Hug L.A."/>
            <person name="Thomas B.C."/>
            <person name="Sharon I."/>
            <person name="Castelle C.J."/>
            <person name="Singh A."/>
            <person name="Wilkins M.J."/>
            <person name="Williams K.H."/>
            <person name="Banfield J.F."/>
        </authorList>
    </citation>
    <scope>NUCLEOTIDE SEQUENCE [LARGE SCALE GENOMIC DNA]</scope>
</reference>
<gene>
    <name evidence="1" type="ORF">UX06_C0011G0018</name>
</gene>
<evidence type="ECO:0000313" key="1">
    <source>
        <dbReference type="EMBL" id="KKU04707.1"/>
    </source>
</evidence>
<organism evidence="1 2">
    <name type="scientific">Candidatus Giovannonibacteria bacterium GW2011_GWA2_45_21</name>
    <dbReference type="NCBI Taxonomy" id="1618649"/>
    <lineage>
        <taxon>Bacteria</taxon>
        <taxon>Candidatus Giovannoniibacteriota</taxon>
    </lineage>
</organism>
<dbReference type="EMBL" id="LCKT01000011">
    <property type="protein sequence ID" value="KKU04707.1"/>
    <property type="molecule type" value="Genomic_DNA"/>
</dbReference>
<comment type="caution">
    <text evidence="1">The sequence shown here is derived from an EMBL/GenBank/DDBJ whole genome shotgun (WGS) entry which is preliminary data.</text>
</comment>
<accession>A0A0G1M9G6</accession>
<evidence type="ECO:0000313" key="2">
    <source>
        <dbReference type="Proteomes" id="UP000034696"/>
    </source>
</evidence>
<proteinExistence type="predicted"/>
<dbReference type="Proteomes" id="UP000034696">
    <property type="component" value="Unassembled WGS sequence"/>
</dbReference>
<name>A0A0G1M9G6_9BACT</name>
<sequence length="90" mass="10582">MDKETEEKIEDLVGFIESSNLNREDKNLWFNAVKEMPKEAIVTLRLFMKNAQEDLYGATELMKSKRDALLKGDDGEFRKIIKEEEEELKK</sequence>
<protein>
    <submittedName>
        <fullName evidence="1">Uncharacterized protein</fullName>
    </submittedName>
</protein>
<dbReference type="AlphaFoldDB" id="A0A0G1M9G6"/>